<name>A0A0E9LY38_9BACT</name>
<dbReference type="InterPro" id="IPR052063">
    <property type="entry name" value="Polysaccharide_Lyase_1"/>
</dbReference>
<dbReference type="GO" id="GO:0046872">
    <property type="term" value="F:metal ion binding"/>
    <property type="evidence" value="ECO:0007669"/>
    <property type="project" value="UniProtKB-KW"/>
</dbReference>
<sequence length="440" mass="47994">MWMLGVLMVACNSTGQPVNGEKPLAFPGAEGAGKYTVGGRGGEVYVVTNLKDEGEGSLRKGVQKHGARTIVFAVSGTILLNRPMDINNDSITIAGQTAPGDGICLQGYGLNIKANEVIVRYLRIRPGDIYEVEQDAVSTIGRKNIIIDHCSMSWGNDEVLSAYNIENLTVQWCLISESLNESHHHKGEHGYGGIWGGHKATFHHNLLAHHTSRNPRFQGGRSLKPGQEELVEMVNNVIYNYAEKAAYAGEAGQYNMIANYFKPGPATSKSERRYIIEPYAPLGKFYLNGNVVVGAPEVTEDNSLGINTKRGSLEEIVAQVPFSVSDYKVRGAEEAYEAVLTGVGASHKRDVIDQRVIAEVREGTATYGRNGILDSQEQVGGWPDLLSAEVPLDGDGDGMPDTWEEANGLNSKESYDHSAYDLSKHYTNLEVYMNSLVDLD</sequence>
<comment type="caution">
    <text evidence="3">The sequence shown here is derived from an EMBL/GenBank/DDBJ whole genome shotgun (WGS) entry which is preliminary data.</text>
</comment>
<proteinExistence type="predicted"/>
<keyword evidence="1" id="KW-0479">Metal-binding</keyword>
<reference evidence="3 4" key="1">
    <citation type="journal article" date="2015" name="Microbes Environ.">
        <title>Distribution and evolution of nitrogen fixation genes in the phylum bacteroidetes.</title>
        <authorList>
            <person name="Inoue J."/>
            <person name="Oshima K."/>
            <person name="Suda W."/>
            <person name="Sakamoto M."/>
            <person name="Iino T."/>
            <person name="Noda S."/>
            <person name="Hongoh Y."/>
            <person name="Hattori M."/>
            <person name="Ohkuma M."/>
        </authorList>
    </citation>
    <scope>NUCLEOTIDE SEQUENCE [LARGE SCALE GENOMIC DNA]</scope>
    <source>
        <strain evidence="3">JCM 15548</strain>
    </source>
</reference>
<accession>A0A0E9LY38</accession>
<organism evidence="3 4">
    <name type="scientific">Geofilum rubicundum JCM 15548</name>
    <dbReference type="NCBI Taxonomy" id="1236989"/>
    <lineage>
        <taxon>Bacteria</taxon>
        <taxon>Pseudomonadati</taxon>
        <taxon>Bacteroidota</taxon>
        <taxon>Bacteroidia</taxon>
        <taxon>Marinilabiliales</taxon>
        <taxon>Marinilabiliaceae</taxon>
        <taxon>Geofilum</taxon>
    </lineage>
</organism>
<keyword evidence="3" id="KW-0456">Lyase</keyword>
<dbReference type="Proteomes" id="UP000032900">
    <property type="component" value="Unassembled WGS sequence"/>
</dbReference>
<keyword evidence="2" id="KW-0325">Glycoprotein</keyword>
<dbReference type="InterPro" id="IPR011050">
    <property type="entry name" value="Pectin_lyase_fold/virulence"/>
</dbReference>
<evidence type="ECO:0000313" key="4">
    <source>
        <dbReference type="Proteomes" id="UP000032900"/>
    </source>
</evidence>
<evidence type="ECO:0000256" key="1">
    <source>
        <dbReference type="ARBA" id="ARBA00022723"/>
    </source>
</evidence>
<dbReference type="EMBL" id="BAZW01000019">
    <property type="protein sequence ID" value="GAO30169.1"/>
    <property type="molecule type" value="Genomic_DNA"/>
</dbReference>
<dbReference type="SUPFAM" id="SSF51126">
    <property type="entry name" value="Pectin lyase-like"/>
    <property type="match status" value="1"/>
</dbReference>
<gene>
    <name evidence="3" type="ORF">JCM15548_12422</name>
</gene>
<protein>
    <submittedName>
        <fullName evidence="3">Pectate lyase</fullName>
    </submittedName>
</protein>
<dbReference type="GO" id="GO:0016829">
    <property type="term" value="F:lyase activity"/>
    <property type="evidence" value="ECO:0007669"/>
    <property type="project" value="UniProtKB-KW"/>
</dbReference>
<keyword evidence="4" id="KW-1185">Reference proteome</keyword>
<evidence type="ECO:0000256" key="2">
    <source>
        <dbReference type="ARBA" id="ARBA00023180"/>
    </source>
</evidence>
<dbReference type="STRING" id="1236989.JCM15548_12422"/>
<evidence type="ECO:0000313" key="3">
    <source>
        <dbReference type="EMBL" id="GAO30169.1"/>
    </source>
</evidence>
<dbReference type="PANTHER" id="PTHR42970">
    <property type="entry name" value="PECTATE LYASE C-RELATED"/>
    <property type="match status" value="1"/>
</dbReference>
<dbReference type="Gene3D" id="2.160.20.10">
    <property type="entry name" value="Single-stranded right-handed beta-helix, Pectin lyase-like"/>
    <property type="match status" value="1"/>
</dbReference>
<dbReference type="AlphaFoldDB" id="A0A0E9LY38"/>
<dbReference type="PANTHER" id="PTHR42970:SF1">
    <property type="entry name" value="PECTATE LYASE C-RELATED"/>
    <property type="match status" value="1"/>
</dbReference>
<dbReference type="InterPro" id="IPR012334">
    <property type="entry name" value="Pectin_lyas_fold"/>
</dbReference>